<gene>
    <name evidence="4" type="primary">LOC111122634</name>
</gene>
<keyword evidence="3" id="KW-1185">Reference proteome</keyword>
<keyword evidence="1" id="KW-0175">Coiled coil</keyword>
<accession>A0A8B8CWB7</accession>
<dbReference type="GeneID" id="111122634"/>
<feature type="chain" id="PRO_5034732703" evidence="2">
    <location>
        <begin position="17"/>
        <end position="353"/>
    </location>
</feature>
<name>A0A8B8CWB7_CRAVI</name>
<organism evidence="3 4">
    <name type="scientific">Crassostrea virginica</name>
    <name type="common">Eastern oyster</name>
    <dbReference type="NCBI Taxonomy" id="6565"/>
    <lineage>
        <taxon>Eukaryota</taxon>
        <taxon>Metazoa</taxon>
        <taxon>Spiralia</taxon>
        <taxon>Lophotrochozoa</taxon>
        <taxon>Mollusca</taxon>
        <taxon>Bivalvia</taxon>
        <taxon>Autobranchia</taxon>
        <taxon>Pteriomorphia</taxon>
        <taxon>Ostreida</taxon>
        <taxon>Ostreoidea</taxon>
        <taxon>Ostreidae</taxon>
        <taxon>Crassostrea</taxon>
    </lineage>
</organism>
<protein>
    <submittedName>
        <fullName evidence="4">Uncharacterized protein LOC111122634</fullName>
    </submittedName>
</protein>
<dbReference type="OrthoDB" id="6130555at2759"/>
<sequence length="353" mass="38039">MRTFLAVVCLIVAVSARSLQKRSDHWEKTWTASEADVEQASGDEVGAIRGKLLNDVRGLKSALDNLMSGQGTKEDEEYAANAFTGAVMLTLMDAEEDSIRPMKLPIPQECSAEAVTSLPSCEAKFIRIGNCMKGACEAVEKALTSDKDVVEQIAFTKGVVVLVAKGAEGVGKLAKACGYADKKKRDFEDWATAGLISEEDLNAADEEDVKRVAGRLRGDMDDIEKDLDDLLNEGVDGPAADEVEQHLENAVALAELHEKEGADAIKPERVEIPRGCRKEDFGADCGENFKRVVGCLKKAVQGMKESFDGDAPVVKKVAKVKGIVKLVSDAAGPIKQLKEACAGSKRSFARFFN</sequence>
<dbReference type="AlphaFoldDB" id="A0A8B8CWB7"/>
<proteinExistence type="predicted"/>
<feature type="signal peptide" evidence="2">
    <location>
        <begin position="1"/>
        <end position="16"/>
    </location>
</feature>
<keyword evidence="2" id="KW-0732">Signal</keyword>
<dbReference type="RefSeq" id="XP_022320167.1">
    <property type="nucleotide sequence ID" value="XM_022464459.1"/>
</dbReference>
<reference evidence="4" key="1">
    <citation type="submission" date="2025-08" db="UniProtKB">
        <authorList>
            <consortium name="RefSeq"/>
        </authorList>
    </citation>
    <scope>IDENTIFICATION</scope>
    <source>
        <tissue evidence="4">Whole sample</tissue>
    </source>
</reference>
<evidence type="ECO:0000313" key="3">
    <source>
        <dbReference type="Proteomes" id="UP000694844"/>
    </source>
</evidence>
<evidence type="ECO:0000256" key="2">
    <source>
        <dbReference type="SAM" id="SignalP"/>
    </source>
</evidence>
<evidence type="ECO:0000256" key="1">
    <source>
        <dbReference type="SAM" id="Coils"/>
    </source>
</evidence>
<dbReference type="KEGG" id="cvn:111122634"/>
<dbReference type="Proteomes" id="UP000694844">
    <property type="component" value="Chromosome 3"/>
</dbReference>
<evidence type="ECO:0000313" key="4">
    <source>
        <dbReference type="RefSeq" id="XP_022320167.1"/>
    </source>
</evidence>
<feature type="coiled-coil region" evidence="1">
    <location>
        <begin position="213"/>
        <end position="260"/>
    </location>
</feature>